<protein>
    <submittedName>
        <fullName evidence="2">Uncharacterized protein</fullName>
    </submittedName>
</protein>
<gene>
    <name evidence="2" type="ORF">BVRB_5g126990</name>
</gene>
<sequence length="55" mass="6268">MEKRVLLLVLLLIFGALVVWRRTSVPMPLEETISISDNIDATQDTNSQVWLLCIL</sequence>
<dbReference type="AlphaFoldDB" id="A0A0J8BBW3"/>
<evidence type="ECO:0000313" key="2">
    <source>
        <dbReference type="EMBL" id="KMS97442.1"/>
    </source>
</evidence>
<feature type="chain" id="PRO_5005294312" evidence="1">
    <location>
        <begin position="22"/>
        <end position="55"/>
    </location>
</feature>
<keyword evidence="3" id="KW-1185">Reference proteome</keyword>
<dbReference type="EMBL" id="KQ090317">
    <property type="protein sequence ID" value="KMS97442.1"/>
    <property type="molecule type" value="Genomic_DNA"/>
</dbReference>
<reference evidence="2 3" key="1">
    <citation type="journal article" date="2014" name="Nature">
        <title>The genome of the recently domesticated crop plant sugar beet (Beta vulgaris).</title>
        <authorList>
            <person name="Dohm J.C."/>
            <person name="Minoche A.E."/>
            <person name="Holtgrawe D."/>
            <person name="Capella-Gutierrez S."/>
            <person name="Zakrzewski F."/>
            <person name="Tafer H."/>
            <person name="Rupp O."/>
            <person name="Sorensen T.R."/>
            <person name="Stracke R."/>
            <person name="Reinhardt R."/>
            <person name="Goesmann A."/>
            <person name="Kraft T."/>
            <person name="Schulz B."/>
            <person name="Stadler P.F."/>
            <person name="Schmidt T."/>
            <person name="Gabaldon T."/>
            <person name="Lehrach H."/>
            <person name="Weisshaar B."/>
            <person name="Himmelbauer H."/>
        </authorList>
    </citation>
    <scope>NUCLEOTIDE SEQUENCE [LARGE SCALE GENOMIC DNA]</scope>
    <source>
        <tissue evidence="2">Taproot</tissue>
    </source>
</reference>
<accession>A0A0J8BBW3</accession>
<organism evidence="2 3">
    <name type="scientific">Beta vulgaris subsp. vulgaris</name>
    <name type="common">Beet</name>
    <dbReference type="NCBI Taxonomy" id="3555"/>
    <lineage>
        <taxon>Eukaryota</taxon>
        <taxon>Viridiplantae</taxon>
        <taxon>Streptophyta</taxon>
        <taxon>Embryophyta</taxon>
        <taxon>Tracheophyta</taxon>
        <taxon>Spermatophyta</taxon>
        <taxon>Magnoliopsida</taxon>
        <taxon>eudicotyledons</taxon>
        <taxon>Gunneridae</taxon>
        <taxon>Pentapetalae</taxon>
        <taxon>Caryophyllales</taxon>
        <taxon>Chenopodiaceae</taxon>
        <taxon>Betoideae</taxon>
        <taxon>Beta</taxon>
    </lineage>
</organism>
<feature type="signal peptide" evidence="1">
    <location>
        <begin position="1"/>
        <end position="21"/>
    </location>
</feature>
<evidence type="ECO:0000313" key="3">
    <source>
        <dbReference type="Proteomes" id="UP000035740"/>
    </source>
</evidence>
<dbReference type="Gramene" id="KMS97442">
    <property type="protein sequence ID" value="KMS97442"/>
    <property type="gene ID" value="BVRB_5g126990"/>
</dbReference>
<keyword evidence="1" id="KW-0732">Signal</keyword>
<proteinExistence type="predicted"/>
<name>A0A0J8BBW3_BETVV</name>
<dbReference type="Proteomes" id="UP000035740">
    <property type="component" value="Unassembled WGS sequence"/>
</dbReference>
<evidence type="ECO:0000256" key="1">
    <source>
        <dbReference type="SAM" id="SignalP"/>
    </source>
</evidence>